<evidence type="ECO:0000256" key="1">
    <source>
        <dbReference type="ARBA" id="ARBA00004742"/>
    </source>
</evidence>
<evidence type="ECO:0000256" key="3">
    <source>
        <dbReference type="ARBA" id="ARBA00012363"/>
    </source>
</evidence>
<dbReference type="InterPro" id="IPR008210">
    <property type="entry name" value="PEP_carboxykinase_N"/>
</dbReference>
<evidence type="ECO:0000256" key="2">
    <source>
        <dbReference type="ARBA" id="ARBA00006052"/>
    </source>
</evidence>
<keyword evidence="6" id="KW-0210">Decarboxylase</keyword>
<dbReference type="RefSeq" id="WP_162414997.1">
    <property type="nucleotide sequence ID" value="NZ_JAHQXE010000007.1"/>
</dbReference>
<comment type="caution">
    <text evidence="12">The sequence shown here is derived from an EMBL/GenBank/DDBJ whole genome shotgun (WGS) entry which is preliminary data.</text>
</comment>
<evidence type="ECO:0000313" key="13">
    <source>
        <dbReference type="Proteomes" id="UP001166304"/>
    </source>
</evidence>
<dbReference type="Proteomes" id="UP001166304">
    <property type="component" value="Unassembled WGS sequence"/>
</dbReference>
<dbReference type="GO" id="GO:0005829">
    <property type="term" value="C:cytosol"/>
    <property type="evidence" value="ECO:0007669"/>
    <property type="project" value="TreeGrafter"/>
</dbReference>
<dbReference type="GO" id="GO:0006094">
    <property type="term" value="P:gluconeogenesis"/>
    <property type="evidence" value="ECO:0007669"/>
    <property type="project" value="UniProtKB-KW"/>
</dbReference>
<name>A0AA41G588_9EURY</name>
<dbReference type="SUPFAM" id="SSF68923">
    <property type="entry name" value="PEP carboxykinase N-terminal domain"/>
    <property type="match status" value="1"/>
</dbReference>
<dbReference type="NCBIfam" id="NF006821">
    <property type="entry name" value="PRK09344.1-3"/>
    <property type="match status" value="1"/>
</dbReference>
<feature type="region of interest" description="Disordered" evidence="11">
    <location>
        <begin position="44"/>
        <end position="66"/>
    </location>
</feature>
<feature type="compositionally biased region" description="Basic and acidic residues" evidence="11">
    <location>
        <begin position="53"/>
        <end position="66"/>
    </location>
</feature>
<comment type="similarity">
    <text evidence="2">Belongs to the phosphoenolpyruvate carboxykinase (ATP) family.</text>
</comment>
<keyword evidence="13" id="KW-1185">Reference proteome</keyword>
<dbReference type="GO" id="GO:0004612">
    <property type="term" value="F:phosphoenolpyruvate carboxykinase (ATP) activity"/>
    <property type="evidence" value="ECO:0007669"/>
    <property type="project" value="UniProtKB-EC"/>
</dbReference>
<keyword evidence="4" id="KW-0312">Gluconeogenesis</keyword>
<evidence type="ECO:0000256" key="4">
    <source>
        <dbReference type="ARBA" id="ARBA00022432"/>
    </source>
</evidence>
<dbReference type="EC" id="4.1.1.49" evidence="3"/>
<accession>A0AA41G588</accession>
<comment type="catalytic activity">
    <reaction evidence="9">
        <text>oxaloacetate + ATP = phosphoenolpyruvate + ADP + CO2</text>
        <dbReference type="Rhea" id="RHEA:18617"/>
        <dbReference type="ChEBI" id="CHEBI:16452"/>
        <dbReference type="ChEBI" id="CHEBI:16526"/>
        <dbReference type="ChEBI" id="CHEBI:30616"/>
        <dbReference type="ChEBI" id="CHEBI:58702"/>
        <dbReference type="ChEBI" id="CHEBI:456216"/>
        <dbReference type="EC" id="4.1.1.49"/>
    </reaction>
</comment>
<evidence type="ECO:0000313" key="12">
    <source>
        <dbReference type="EMBL" id="MBV0903841.1"/>
    </source>
</evidence>
<evidence type="ECO:0000256" key="5">
    <source>
        <dbReference type="ARBA" id="ARBA00022741"/>
    </source>
</evidence>
<evidence type="ECO:0000256" key="10">
    <source>
        <dbReference type="SAM" id="Coils"/>
    </source>
</evidence>
<protein>
    <recommendedName>
        <fullName evidence="3">phosphoenolpyruvate carboxykinase (ATP)</fullName>
        <ecNumber evidence="3">4.1.1.49</ecNumber>
    </recommendedName>
</protein>
<evidence type="ECO:0000256" key="6">
    <source>
        <dbReference type="ARBA" id="ARBA00022793"/>
    </source>
</evidence>
<reference evidence="12" key="1">
    <citation type="submission" date="2021-06" db="EMBL/GenBank/DDBJ databases">
        <title>New haloarchaea isolates fom saline soil.</title>
        <authorList>
            <person name="Duran-Viseras A."/>
            <person name="Sanchez-Porro C.S."/>
            <person name="Ventosa A."/>
        </authorList>
    </citation>
    <scope>NUCLEOTIDE SEQUENCE</scope>
    <source>
        <strain evidence="12">JCM 18369</strain>
    </source>
</reference>
<comment type="pathway">
    <text evidence="1">Carbohydrate biosynthesis; gluconeogenesis.</text>
</comment>
<feature type="coiled-coil region" evidence="10">
    <location>
        <begin position="468"/>
        <end position="495"/>
    </location>
</feature>
<dbReference type="PANTHER" id="PTHR30031">
    <property type="entry name" value="PHOSPHOENOLPYRUVATE CARBOXYKINASE ATP"/>
    <property type="match status" value="1"/>
</dbReference>
<evidence type="ECO:0000256" key="11">
    <source>
        <dbReference type="SAM" id="MobiDB-lite"/>
    </source>
</evidence>
<dbReference type="GO" id="GO:0005524">
    <property type="term" value="F:ATP binding"/>
    <property type="evidence" value="ECO:0007669"/>
    <property type="project" value="UniProtKB-KW"/>
</dbReference>
<gene>
    <name evidence="12" type="ORF">KTS37_18820</name>
</gene>
<dbReference type="Gene3D" id="3.90.228.20">
    <property type="match status" value="1"/>
</dbReference>
<evidence type="ECO:0000256" key="8">
    <source>
        <dbReference type="ARBA" id="ARBA00023239"/>
    </source>
</evidence>
<dbReference type="Gene3D" id="2.170.8.10">
    <property type="entry name" value="Phosphoenolpyruvate Carboxykinase, domain 2"/>
    <property type="match status" value="1"/>
</dbReference>
<dbReference type="Gene3D" id="3.40.449.10">
    <property type="entry name" value="Phosphoenolpyruvate Carboxykinase, domain 1"/>
    <property type="match status" value="1"/>
</dbReference>
<dbReference type="InterPro" id="IPR013035">
    <property type="entry name" value="PEP_carboxykinase_C"/>
</dbReference>
<keyword evidence="5" id="KW-0547">Nucleotide-binding</keyword>
<keyword evidence="10" id="KW-0175">Coiled coil</keyword>
<evidence type="ECO:0000256" key="7">
    <source>
        <dbReference type="ARBA" id="ARBA00022840"/>
    </source>
</evidence>
<feature type="region of interest" description="Disordered" evidence="11">
    <location>
        <begin position="1"/>
        <end position="23"/>
    </location>
</feature>
<dbReference type="InterPro" id="IPR001272">
    <property type="entry name" value="PEP_carboxykinase_ATP"/>
</dbReference>
<proteinExistence type="inferred from homology"/>
<keyword evidence="8" id="KW-0456">Lyase</keyword>
<dbReference type="SUPFAM" id="SSF53795">
    <property type="entry name" value="PEP carboxykinase-like"/>
    <property type="match status" value="1"/>
</dbReference>
<dbReference type="AlphaFoldDB" id="A0AA41G588"/>
<dbReference type="PANTHER" id="PTHR30031:SF0">
    <property type="entry name" value="PHOSPHOENOLPYRUVATE CARBOXYKINASE (ATP)"/>
    <property type="match status" value="1"/>
</dbReference>
<keyword evidence="7" id="KW-0067">ATP-binding</keyword>
<dbReference type="EMBL" id="JAHQXE010000007">
    <property type="protein sequence ID" value="MBV0903841.1"/>
    <property type="molecule type" value="Genomic_DNA"/>
</dbReference>
<feature type="compositionally biased region" description="Polar residues" evidence="11">
    <location>
        <begin position="1"/>
        <end position="11"/>
    </location>
</feature>
<dbReference type="Pfam" id="PF01293">
    <property type="entry name" value="PEPCK_ATP"/>
    <property type="match status" value="1"/>
</dbReference>
<evidence type="ECO:0000256" key="9">
    <source>
        <dbReference type="ARBA" id="ARBA00047371"/>
    </source>
</evidence>
<organism evidence="12 13">
    <name type="scientific">Haloarcula salina</name>
    <dbReference type="NCBI Taxonomy" id="1429914"/>
    <lineage>
        <taxon>Archaea</taxon>
        <taxon>Methanobacteriati</taxon>
        <taxon>Methanobacteriota</taxon>
        <taxon>Stenosarchaea group</taxon>
        <taxon>Halobacteria</taxon>
        <taxon>Halobacteriales</taxon>
        <taxon>Haloarculaceae</taxon>
        <taxon>Haloarcula</taxon>
    </lineage>
</organism>
<sequence length="501" mass="54224">MSDSIPATHQLVSGLPDPETADNVRYNPSLEQLRSFSSDLETTTSFGAPSYVSDERSRNADKTKNNVDDAFDGEDYRLMEDLVSAANEEAMVCLDRKVGRHSENSYTCRYYVPEEYGRIALSLAKLLEPADPGAEPDFHTVQIPEWDRTAIRILPEEGFTAVAGSDYTGEAKKSFLRLFMLRAKQQGGLGLHAGSKQVELETDDGMETVGQLFLGLSGTGKSTLTAHGLWLDDPEDATMLQDDVCALLPDGSVAGSEGQGLFVKTHGLDRETEPAIFDATTDESAVLENVDVDADGTVDFDSDRYSSNGRAIIQREKLSSAGADIDLPEVDQIFFITRQPAMPPVAKLSPEEAAVAFMLGESIQTSAGDPSAAGQSIRVVGTNPFIIGSEGEEGNRFRDLIADLDVDCYVLNTGSVGSRDVGVEDTISLLRGISRGTLEWETDEATGFTVPASVPGLDTDDFAVSENLDDYETTLAALRNERESYLAQFDDLDDDIVGALY</sequence>